<evidence type="ECO:0000256" key="1">
    <source>
        <dbReference type="SAM" id="MobiDB-lite"/>
    </source>
</evidence>
<accession>A0A4R5B9G3</accession>
<evidence type="ECO:0008006" key="5">
    <source>
        <dbReference type="Google" id="ProtNLM"/>
    </source>
</evidence>
<dbReference type="RefSeq" id="WP_132199299.1">
    <property type="nucleotide sequence ID" value="NZ_SMKY01000100.1"/>
</dbReference>
<keyword evidence="2" id="KW-1133">Transmembrane helix</keyword>
<reference evidence="3 4" key="1">
    <citation type="submission" date="2019-03" db="EMBL/GenBank/DDBJ databases">
        <title>Draft genome sequences of novel Actinobacteria.</title>
        <authorList>
            <person name="Sahin N."/>
            <person name="Ay H."/>
            <person name="Saygin H."/>
        </authorList>
    </citation>
    <scope>NUCLEOTIDE SEQUENCE [LARGE SCALE GENOMIC DNA]</scope>
    <source>
        <strain evidence="3 4">DSM 45941</strain>
    </source>
</reference>
<evidence type="ECO:0000256" key="2">
    <source>
        <dbReference type="SAM" id="Phobius"/>
    </source>
</evidence>
<dbReference type="EMBL" id="SMKY01000100">
    <property type="protein sequence ID" value="TDD79992.1"/>
    <property type="molecule type" value="Genomic_DNA"/>
</dbReference>
<dbReference type="Proteomes" id="UP000295578">
    <property type="component" value="Unassembled WGS sequence"/>
</dbReference>
<evidence type="ECO:0000313" key="3">
    <source>
        <dbReference type="EMBL" id="TDD79992.1"/>
    </source>
</evidence>
<proteinExistence type="predicted"/>
<sequence length="239" mass="25827">MGLQRPVEPFHRPYSPPEPPAPARRPKRLLALLVAAAAVAAAVVAVFLVAPGERNGGTDKASVRPQMSMSPSQRIVTALPAACGTVSPRTVARSVPKATRRQNANSTLSTCTYTATGSAYRWLRVETHLYAPADTRTPVRDAEGYYDAQWADAHDAPLARTITLERAPGIGDEAYRWFRADEGRPAVIGQVTARTRNTVLTVSYSERAPAKARQDARERACLDAATAAAREVLTALNHF</sequence>
<dbReference type="OrthoDB" id="3480616at2"/>
<keyword evidence="2" id="KW-0812">Transmembrane</keyword>
<keyword evidence="2" id="KW-0472">Membrane</keyword>
<comment type="caution">
    <text evidence="3">The sequence shown here is derived from an EMBL/GenBank/DDBJ whole genome shotgun (WGS) entry which is preliminary data.</text>
</comment>
<protein>
    <recommendedName>
        <fullName evidence="5">DUF3558 domain-containing protein</fullName>
    </recommendedName>
</protein>
<organism evidence="3 4">
    <name type="scientific">Actinomadura darangshiensis</name>
    <dbReference type="NCBI Taxonomy" id="705336"/>
    <lineage>
        <taxon>Bacteria</taxon>
        <taxon>Bacillati</taxon>
        <taxon>Actinomycetota</taxon>
        <taxon>Actinomycetes</taxon>
        <taxon>Streptosporangiales</taxon>
        <taxon>Thermomonosporaceae</taxon>
        <taxon>Actinomadura</taxon>
    </lineage>
</organism>
<keyword evidence="4" id="KW-1185">Reference proteome</keyword>
<feature type="region of interest" description="Disordered" evidence="1">
    <location>
        <begin position="1"/>
        <end position="23"/>
    </location>
</feature>
<feature type="transmembrane region" description="Helical" evidence="2">
    <location>
        <begin position="29"/>
        <end position="50"/>
    </location>
</feature>
<name>A0A4R5B9G3_9ACTN</name>
<gene>
    <name evidence="3" type="ORF">E1293_21840</name>
</gene>
<dbReference type="AlphaFoldDB" id="A0A4R5B9G3"/>
<feature type="compositionally biased region" description="Pro residues" evidence="1">
    <location>
        <begin position="14"/>
        <end position="23"/>
    </location>
</feature>
<evidence type="ECO:0000313" key="4">
    <source>
        <dbReference type="Proteomes" id="UP000295578"/>
    </source>
</evidence>